<evidence type="ECO:0000313" key="3">
    <source>
        <dbReference type="Proteomes" id="UP000051124"/>
    </source>
</evidence>
<reference evidence="2 3" key="1">
    <citation type="journal article" date="2015" name="Microbiome">
        <title>Genomic resolution of linkages in carbon, nitrogen, and sulfur cycling among widespread estuary sediment bacteria.</title>
        <authorList>
            <person name="Baker B.J."/>
            <person name="Lazar C.S."/>
            <person name="Teske A.P."/>
            <person name="Dick G.J."/>
        </authorList>
    </citation>
    <scope>NUCLEOTIDE SEQUENCE [LARGE SCALE GENOMIC DNA]</scope>
    <source>
        <strain evidence="2">DG_26</strain>
    </source>
</reference>
<dbReference type="PROSITE" id="PS00409">
    <property type="entry name" value="PROKAR_NTER_METHYL"/>
    <property type="match status" value="1"/>
</dbReference>
<evidence type="ECO:0000313" key="2">
    <source>
        <dbReference type="EMBL" id="KPJ50998.1"/>
    </source>
</evidence>
<feature type="transmembrane region" description="Helical" evidence="1">
    <location>
        <begin position="7"/>
        <end position="30"/>
    </location>
</feature>
<accession>A0A0S7WLI3</accession>
<evidence type="ECO:0000256" key="1">
    <source>
        <dbReference type="SAM" id="Phobius"/>
    </source>
</evidence>
<dbReference type="NCBIfam" id="TIGR02532">
    <property type="entry name" value="IV_pilin_GFxxxE"/>
    <property type="match status" value="1"/>
</dbReference>
<proteinExistence type="predicted"/>
<evidence type="ECO:0008006" key="4">
    <source>
        <dbReference type="Google" id="ProtNLM"/>
    </source>
</evidence>
<sequence length="188" mass="21091">MAKGFSLIELLVAMTVMSIVLGATVSFFVLENRNSQVQEQRLEMIQKAQSTLGHVVDNLRMIGYDPHELGDFTISSAESTRLGYTAPVLDSTGDPMIDTVTGNPVVVAMNWAVLNDTLTRSGQVISTDVERILFQYLNEVGDTLSFPINGARLDSIHNVAVTLTFRNRMPRYRDFRYTVRGYVQLRNR</sequence>
<gene>
    <name evidence="2" type="ORF">AMJ40_01215</name>
</gene>
<dbReference type="InterPro" id="IPR045584">
    <property type="entry name" value="Pilin-like"/>
</dbReference>
<comment type="caution">
    <text evidence="2">The sequence shown here is derived from an EMBL/GenBank/DDBJ whole genome shotgun (WGS) entry which is preliminary data.</text>
</comment>
<dbReference type="Proteomes" id="UP000051124">
    <property type="component" value="Unassembled WGS sequence"/>
</dbReference>
<organism evidence="2 3">
    <name type="scientific">candidate division TA06 bacterium DG_26</name>
    <dbReference type="NCBI Taxonomy" id="1703771"/>
    <lineage>
        <taxon>Bacteria</taxon>
        <taxon>Bacteria division TA06</taxon>
    </lineage>
</organism>
<keyword evidence="1" id="KW-0812">Transmembrane</keyword>
<keyword evidence="1" id="KW-1133">Transmembrane helix</keyword>
<dbReference type="Pfam" id="PF07963">
    <property type="entry name" value="N_methyl"/>
    <property type="match status" value="1"/>
</dbReference>
<dbReference type="SUPFAM" id="SSF54523">
    <property type="entry name" value="Pili subunits"/>
    <property type="match status" value="1"/>
</dbReference>
<name>A0A0S7WLI3_UNCT6</name>
<dbReference type="InterPro" id="IPR012902">
    <property type="entry name" value="N_methyl_site"/>
</dbReference>
<dbReference type="AlphaFoldDB" id="A0A0S7WLI3"/>
<keyword evidence="1" id="KW-0472">Membrane</keyword>
<dbReference type="EMBL" id="LIZT01000008">
    <property type="protein sequence ID" value="KPJ50998.1"/>
    <property type="molecule type" value="Genomic_DNA"/>
</dbReference>
<protein>
    <recommendedName>
        <fullName evidence="4">Type II secretion system protein J</fullName>
    </recommendedName>
</protein>